<evidence type="ECO:0000256" key="3">
    <source>
        <dbReference type="ARBA" id="ARBA00022714"/>
    </source>
</evidence>
<dbReference type="InterPro" id="IPR014349">
    <property type="entry name" value="Rieske_Fe-S_prot"/>
</dbReference>
<dbReference type="Pfam" id="PF00355">
    <property type="entry name" value="Rieske"/>
    <property type="match status" value="1"/>
</dbReference>
<dbReference type="AlphaFoldDB" id="A0A918GVT6"/>
<name>A0A918GVT6_STRGD</name>
<evidence type="ECO:0000256" key="10">
    <source>
        <dbReference type="SAM" id="SignalP"/>
    </source>
</evidence>
<reference evidence="12" key="1">
    <citation type="journal article" date="2014" name="Int. J. Syst. Evol. Microbiol.">
        <title>Complete genome sequence of Corynebacterium casei LMG S-19264T (=DSM 44701T), isolated from a smear-ripened cheese.</title>
        <authorList>
            <consortium name="US DOE Joint Genome Institute (JGI-PGF)"/>
            <person name="Walter F."/>
            <person name="Albersmeier A."/>
            <person name="Kalinowski J."/>
            <person name="Ruckert C."/>
        </authorList>
    </citation>
    <scope>NUCLEOTIDE SEQUENCE</scope>
    <source>
        <strain evidence="12">JCM 4234</strain>
    </source>
</reference>
<keyword evidence="3" id="KW-0001">2Fe-2S</keyword>
<dbReference type="InterPro" id="IPR017941">
    <property type="entry name" value="Rieske_2Fe-2S"/>
</dbReference>
<reference evidence="12" key="2">
    <citation type="submission" date="2020-09" db="EMBL/GenBank/DDBJ databases">
        <authorList>
            <person name="Sun Q."/>
            <person name="Ohkuma M."/>
        </authorList>
    </citation>
    <scope>NUCLEOTIDE SEQUENCE</scope>
    <source>
        <strain evidence="12">JCM 4234</strain>
    </source>
</reference>
<comment type="cofactor">
    <cofactor evidence="9">
        <name>[2Fe-2S] cluster</name>
        <dbReference type="ChEBI" id="CHEBI:190135"/>
    </cofactor>
</comment>
<protein>
    <recommendedName>
        <fullName evidence="2">Cytochrome bc1 complex Rieske iron-sulfur subunit</fullName>
    </recommendedName>
    <alternativeName>
        <fullName evidence="8">Cytochrome bc1 reductase complex subunit QcrA</fullName>
    </alternativeName>
</protein>
<evidence type="ECO:0000259" key="11">
    <source>
        <dbReference type="PROSITE" id="PS51296"/>
    </source>
</evidence>
<keyword evidence="4" id="KW-0479">Metal-binding</keyword>
<dbReference type="SUPFAM" id="SSF50022">
    <property type="entry name" value="ISP domain"/>
    <property type="match status" value="1"/>
</dbReference>
<keyword evidence="10" id="KW-0732">Signal</keyword>
<evidence type="ECO:0000256" key="1">
    <source>
        <dbReference type="ARBA" id="ARBA00002494"/>
    </source>
</evidence>
<feature type="domain" description="Rieske" evidence="11">
    <location>
        <begin position="45"/>
        <end position="138"/>
    </location>
</feature>
<dbReference type="FunFam" id="2.102.10.10:FF:000016">
    <property type="entry name" value="Nitrite reductase/ring-hydroxylating ferredoxin subunit"/>
    <property type="match status" value="1"/>
</dbReference>
<evidence type="ECO:0000313" key="12">
    <source>
        <dbReference type="EMBL" id="GGS66142.1"/>
    </source>
</evidence>
<dbReference type="InterPro" id="IPR036922">
    <property type="entry name" value="Rieske_2Fe-2S_sf"/>
</dbReference>
<evidence type="ECO:0000256" key="9">
    <source>
        <dbReference type="ARBA" id="ARBA00034078"/>
    </source>
</evidence>
<accession>A0A918GVT6</accession>
<evidence type="ECO:0000256" key="6">
    <source>
        <dbReference type="ARBA" id="ARBA00023014"/>
    </source>
</evidence>
<dbReference type="InterPro" id="IPR006311">
    <property type="entry name" value="TAT_signal"/>
</dbReference>
<dbReference type="GO" id="GO:0004497">
    <property type="term" value="F:monooxygenase activity"/>
    <property type="evidence" value="ECO:0007669"/>
    <property type="project" value="UniProtKB-ARBA"/>
</dbReference>
<dbReference type="InterPro" id="IPR005805">
    <property type="entry name" value="Rieske_Fe-S_prot_C"/>
</dbReference>
<dbReference type="GO" id="GO:0016020">
    <property type="term" value="C:membrane"/>
    <property type="evidence" value="ECO:0007669"/>
    <property type="project" value="InterPro"/>
</dbReference>
<comment type="function">
    <text evidence="1">Iron-sulfur subunit of the cytochrome bc1 complex, an essential component of the respiratory electron transport chain required for ATP synthesis. The bc1 complex catalyzes the oxidation of menaquinol and the reduction of cytochrome c in the respiratory chain. The bc1 complex operates through a Q-cycle mechanism that couples electron transfer to generation of the proton gradient that drives ATP synthesis.</text>
</comment>
<dbReference type="Gene3D" id="2.102.10.10">
    <property type="entry name" value="Rieske [2Fe-2S] iron-sulphur domain"/>
    <property type="match status" value="1"/>
</dbReference>
<gene>
    <name evidence="12" type="ORF">GCM10010238_63770</name>
</gene>
<proteinExistence type="predicted"/>
<keyword evidence="7" id="KW-1015">Disulfide bond</keyword>
<dbReference type="GO" id="GO:0046872">
    <property type="term" value="F:metal ion binding"/>
    <property type="evidence" value="ECO:0007669"/>
    <property type="project" value="UniProtKB-KW"/>
</dbReference>
<sequence>MSGRPVPSRRTLLCSAAAVSVTALGAAACGPGGESGVAAAPTAPVDLGAESDVARGSIKLYREHNVVVGRAEDGSLKAFSTVCTHAGCAIDRLEEKNRLVCPCHGSEFDARTGEVLHAPATQPLEQLSVGARDGRIVAGPGA</sequence>
<dbReference type="Proteomes" id="UP000653493">
    <property type="component" value="Unassembled WGS sequence"/>
</dbReference>
<dbReference type="GO" id="GO:0051537">
    <property type="term" value="F:2 iron, 2 sulfur cluster binding"/>
    <property type="evidence" value="ECO:0007669"/>
    <property type="project" value="UniProtKB-KW"/>
</dbReference>
<keyword evidence="13" id="KW-1185">Reference proteome</keyword>
<dbReference type="PRINTS" id="PR00162">
    <property type="entry name" value="RIESKE"/>
</dbReference>
<evidence type="ECO:0000256" key="8">
    <source>
        <dbReference type="ARBA" id="ARBA00029586"/>
    </source>
</evidence>
<dbReference type="PROSITE" id="PS51296">
    <property type="entry name" value="RIESKE"/>
    <property type="match status" value="1"/>
</dbReference>
<dbReference type="PANTHER" id="PTHR10134">
    <property type="entry name" value="CYTOCHROME B-C1 COMPLEX SUBUNIT RIESKE, MITOCHONDRIAL"/>
    <property type="match status" value="1"/>
</dbReference>
<dbReference type="PROSITE" id="PS51318">
    <property type="entry name" value="TAT"/>
    <property type="match status" value="1"/>
</dbReference>
<dbReference type="EMBL" id="BMSL01000032">
    <property type="protein sequence ID" value="GGS66142.1"/>
    <property type="molecule type" value="Genomic_DNA"/>
</dbReference>
<evidence type="ECO:0000256" key="7">
    <source>
        <dbReference type="ARBA" id="ARBA00023157"/>
    </source>
</evidence>
<dbReference type="PROSITE" id="PS51257">
    <property type="entry name" value="PROKAR_LIPOPROTEIN"/>
    <property type="match status" value="1"/>
</dbReference>
<evidence type="ECO:0000256" key="5">
    <source>
        <dbReference type="ARBA" id="ARBA00023004"/>
    </source>
</evidence>
<comment type="caution">
    <text evidence="12">The sequence shown here is derived from an EMBL/GenBank/DDBJ whole genome shotgun (WGS) entry which is preliminary data.</text>
</comment>
<dbReference type="GO" id="GO:0016705">
    <property type="term" value="F:oxidoreductase activity, acting on paired donors, with incorporation or reduction of molecular oxygen"/>
    <property type="evidence" value="ECO:0007669"/>
    <property type="project" value="UniProtKB-ARBA"/>
</dbReference>
<keyword evidence="5" id="KW-0408">Iron</keyword>
<feature type="signal peptide" evidence="10">
    <location>
        <begin position="1"/>
        <end position="28"/>
    </location>
</feature>
<evidence type="ECO:0000256" key="4">
    <source>
        <dbReference type="ARBA" id="ARBA00022723"/>
    </source>
</evidence>
<evidence type="ECO:0000256" key="2">
    <source>
        <dbReference type="ARBA" id="ARBA00015816"/>
    </source>
</evidence>
<dbReference type="CDD" id="cd03467">
    <property type="entry name" value="Rieske"/>
    <property type="match status" value="1"/>
</dbReference>
<feature type="chain" id="PRO_5038756001" description="Cytochrome bc1 complex Rieske iron-sulfur subunit" evidence="10">
    <location>
        <begin position="29"/>
        <end position="142"/>
    </location>
</feature>
<evidence type="ECO:0000313" key="13">
    <source>
        <dbReference type="Proteomes" id="UP000653493"/>
    </source>
</evidence>
<keyword evidence="6" id="KW-0411">Iron-sulfur</keyword>
<organism evidence="12 13">
    <name type="scientific">Streptomyces griseoviridis</name>
    <dbReference type="NCBI Taxonomy" id="45398"/>
    <lineage>
        <taxon>Bacteria</taxon>
        <taxon>Bacillati</taxon>
        <taxon>Actinomycetota</taxon>
        <taxon>Actinomycetes</taxon>
        <taxon>Kitasatosporales</taxon>
        <taxon>Streptomycetaceae</taxon>
        <taxon>Streptomyces</taxon>
    </lineage>
</organism>